<proteinExistence type="predicted"/>
<gene>
    <name evidence="3" type="ORF">ACFPUY_21690</name>
</gene>
<feature type="domain" description="Anti-sigma K factor RskA C-terminal" evidence="1">
    <location>
        <begin position="106"/>
        <end position="243"/>
    </location>
</feature>
<feature type="domain" description="Putative zinc-finger" evidence="2">
    <location>
        <begin position="4"/>
        <end position="35"/>
    </location>
</feature>
<dbReference type="Pfam" id="PF13490">
    <property type="entry name" value="zf-HC2"/>
    <property type="match status" value="1"/>
</dbReference>
<dbReference type="Pfam" id="PF10099">
    <property type="entry name" value="RskA_C"/>
    <property type="match status" value="1"/>
</dbReference>
<evidence type="ECO:0000259" key="2">
    <source>
        <dbReference type="Pfam" id="PF13490"/>
    </source>
</evidence>
<dbReference type="InterPro" id="IPR027383">
    <property type="entry name" value="Znf_put"/>
</dbReference>
<organism evidence="3 4">
    <name type="scientific">Nonomuraea harbinensis</name>
    <dbReference type="NCBI Taxonomy" id="1286938"/>
    <lineage>
        <taxon>Bacteria</taxon>
        <taxon>Bacillati</taxon>
        <taxon>Actinomycetota</taxon>
        <taxon>Actinomycetes</taxon>
        <taxon>Streptosporangiales</taxon>
        <taxon>Streptosporangiaceae</taxon>
        <taxon>Nonomuraea</taxon>
    </lineage>
</organism>
<reference evidence="4" key="1">
    <citation type="journal article" date="2019" name="Int. J. Syst. Evol. Microbiol.">
        <title>The Global Catalogue of Microorganisms (GCM) 10K type strain sequencing project: providing services to taxonomists for standard genome sequencing and annotation.</title>
        <authorList>
            <consortium name="The Broad Institute Genomics Platform"/>
            <consortium name="The Broad Institute Genome Sequencing Center for Infectious Disease"/>
            <person name="Wu L."/>
            <person name="Ma J."/>
        </authorList>
    </citation>
    <scope>NUCLEOTIDE SEQUENCE [LARGE SCALE GENOMIC DNA]</scope>
    <source>
        <strain evidence="4">CGMCC 4.7106</strain>
    </source>
</reference>
<dbReference type="RefSeq" id="WP_219544541.1">
    <property type="nucleotide sequence ID" value="NZ_JAHKRN010000009.1"/>
</dbReference>
<evidence type="ECO:0000313" key="3">
    <source>
        <dbReference type="EMBL" id="MFC5817719.1"/>
    </source>
</evidence>
<dbReference type="PANTHER" id="PTHR37461:SF1">
    <property type="entry name" value="ANTI-SIGMA-K FACTOR RSKA"/>
    <property type="match status" value="1"/>
</dbReference>
<protein>
    <submittedName>
        <fullName evidence="3">Anti-sigma factor domain-containing protein</fullName>
    </submittedName>
</protein>
<dbReference type="InterPro" id="IPR018764">
    <property type="entry name" value="RskA_C"/>
</dbReference>
<name>A0ABW1BWM1_9ACTN</name>
<accession>A0ABW1BWM1</accession>
<dbReference type="PANTHER" id="PTHR37461">
    <property type="entry name" value="ANTI-SIGMA-K FACTOR RSKA"/>
    <property type="match status" value="1"/>
</dbReference>
<sequence length="251" mass="26206">MDDELHALSGAYAAHALPPADVASFEEHLSSCRTCPSEVSRLRETAARLALAVATPPPASLRPRVLTAAHRRHDTVHPAADRTPRADVLPPRRGWRAKAVAGLAAVSAAAAVALGVVAFDARRDLGDLRAGHGALVTEVAAVLAAPDARTVRHRIASGGTGVAVVSRERGRILFTSSGMPELPPSKVYALWLMNPDGVRPAGLLDRGEDGLTAPVVADLRDDVRLGLTVEPAGGSDRPTTRPILFAELPAA</sequence>
<comment type="caution">
    <text evidence="3">The sequence shown here is derived from an EMBL/GenBank/DDBJ whole genome shotgun (WGS) entry which is preliminary data.</text>
</comment>
<evidence type="ECO:0000313" key="4">
    <source>
        <dbReference type="Proteomes" id="UP001596096"/>
    </source>
</evidence>
<keyword evidence="4" id="KW-1185">Reference proteome</keyword>
<evidence type="ECO:0000259" key="1">
    <source>
        <dbReference type="Pfam" id="PF10099"/>
    </source>
</evidence>
<dbReference type="Proteomes" id="UP001596096">
    <property type="component" value="Unassembled WGS sequence"/>
</dbReference>
<dbReference type="InterPro" id="IPR051474">
    <property type="entry name" value="Anti-sigma-K/W_factor"/>
</dbReference>
<dbReference type="EMBL" id="JBHSNW010000010">
    <property type="protein sequence ID" value="MFC5817719.1"/>
    <property type="molecule type" value="Genomic_DNA"/>
</dbReference>